<comment type="caution">
    <text evidence="2">The sequence shown here is derived from an EMBL/GenBank/DDBJ whole genome shotgun (WGS) entry which is preliminary data.</text>
</comment>
<feature type="transmembrane region" description="Helical" evidence="1">
    <location>
        <begin position="13"/>
        <end position="33"/>
    </location>
</feature>
<keyword evidence="1" id="KW-0472">Membrane</keyword>
<proteinExistence type="predicted"/>
<reference evidence="2 3" key="1">
    <citation type="submission" date="2019-03" db="EMBL/GenBank/DDBJ databases">
        <title>Single cell metagenomics reveals metabolic interactions within the superorganism composed of flagellate Streblomastix strix and complex community of Bacteroidetes bacteria on its surface.</title>
        <authorList>
            <person name="Treitli S.C."/>
            <person name="Kolisko M."/>
            <person name="Husnik F."/>
            <person name="Keeling P."/>
            <person name="Hampl V."/>
        </authorList>
    </citation>
    <scope>NUCLEOTIDE SEQUENCE [LARGE SCALE GENOMIC DNA]</scope>
    <source>
        <strain evidence="2">ST1C</strain>
    </source>
</reference>
<gene>
    <name evidence="2" type="ORF">EZS28_039120</name>
</gene>
<organism evidence="2 3">
    <name type="scientific">Streblomastix strix</name>
    <dbReference type="NCBI Taxonomy" id="222440"/>
    <lineage>
        <taxon>Eukaryota</taxon>
        <taxon>Metamonada</taxon>
        <taxon>Preaxostyla</taxon>
        <taxon>Oxymonadida</taxon>
        <taxon>Streblomastigidae</taxon>
        <taxon>Streblomastix</taxon>
    </lineage>
</organism>
<name>A0A5J4U5W3_9EUKA</name>
<dbReference type="Proteomes" id="UP000324800">
    <property type="component" value="Unassembled WGS sequence"/>
</dbReference>
<evidence type="ECO:0000313" key="2">
    <source>
        <dbReference type="EMBL" id="KAA6365351.1"/>
    </source>
</evidence>
<evidence type="ECO:0000256" key="1">
    <source>
        <dbReference type="SAM" id="Phobius"/>
    </source>
</evidence>
<protein>
    <submittedName>
        <fullName evidence="2">Uncharacterized protein</fullName>
    </submittedName>
</protein>
<accession>A0A5J4U5W3</accession>
<sequence>MQERTDTDTHEKIVAIFSIMLFAFSYPLAGAAIPSLKQHIKRREIYYVDCKDKRWKDSQRIVEVKHIFNRVL</sequence>
<dbReference type="AlphaFoldDB" id="A0A5J4U5W3"/>
<feature type="non-terminal residue" evidence="2">
    <location>
        <position position="72"/>
    </location>
</feature>
<evidence type="ECO:0000313" key="3">
    <source>
        <dbReference type="Proteomes" id="UP000324800"/>
    </source>
</evidence>
<keyword evidence="1" id="KW-1133">Transmembrane helix</keyword>
<keyword evidence="1" id="KW-0812">Transmembrane</keyword>
<dbReference type="EMBL" id="SNRW01020547">
    <property type="protein sequence ID" value="KAA6365351.1"/>
    <property type="molecule type" value="Genomic_DNA"/>
</dbReference>